<reference evidence="1" key="1">
    <citation type="submission" date="2020-05" db="UniProtKB">
        <authorList>
            <consortium name="EnsemblMetazoa"/>
        </authorList>
    </citation>
    <scope>IDENTIFICATION</scope>
    <source>
        <strain evidence="1">SANGQUA</strain>
    </source>
</reference>
<sequence>TATVRKTLRCPEVPLGKSRSCLVITAPRFSPKLFNTNCVGKRSFSGSVKVFQHVLRASLNSCPTK</sequence>
<evidence type="ECO:0000313" key="2">
    <source>
        <dbReference type="Proteomes" id="UP000076407"/>
    </source>
</evidence>
<dbReference type="AlphaFoldDB" id="A0A182XQ68"/>
<proteinExistence type="predicted"/>
<dbReference type="Proteomes" id="UP000076407">
    <property type="component" value="Unassembled WGS sequence"/>
</dbReference>
<name>A0A182XQ68_ANOQN</name>
<protein>
    <submittedName>
        <fullName evidence="1">Uncharacterized protein</fullName>
    </submittedName>
</protein>
<organism evidence="1 2">
    <name type="scientific">Anopheles quadriannulatus</name>
    <name type="common">Mosquito</name>
    <dbReference type="NCBI Taxonomy" id="34691"/>
    <lineage>
        <taxon>Eukaryota</taxon>
        <taxon>Metazoa</taxon>
        <taxon>Ecdysozoa</taxon>
        <taxon>Arthropoda</taxon>
        <taxon>Hexapoda</taxon>
        <taxon>Insecta</taxon>
        <taxon>Pterygota</taxon>
        <taxon>Neoptera</taxon>
        <taxon>Endopterygota</taxon>
        <taxon>Diptera</taxon>
        <taxon>Nematocera</taxon>
        <taxon>Culicoidea</taxon>
        <taxon>Culicidae</taxon>
        <taxon>Anophelinae</taxon>
        <taxon>Anopheles</taxon>
    </lineage>
</organism>
<accession>A0A182XQ68</accession>
<evidence type="ECO:0000313" key="1">
    <source>
        <dbReference type="EnsemblMetazoa" id="AQUA014014-PA"/>
    </source>
</evidence>
<dbReference type="VEuPathDB" id="VectorBase:AQUA014014"/>
<keyword evidence="2" id="KW-1185">Reference proteome</keyword>
<dbReference type="EnsemblMetazoa" id="AQUA014014-RA">
    <property type="protein sequence ID" value="AQUA014014-PA"/>
    <property type="gene ID" value="AQUA014014"/>
</dbReference>